<dbReference type="VEuPathDB" id="FungiDB:FVEG_11475"/>
<dbReference type="EMBL" id="CM000584">
    <property type="protein sequence ID" value="EWG52883.1"/>
    <property type="molecule type" value="Genomic_DNA"/>
</dbReference>
<proteinExistence type="predicted"/>
<accession>W7MN77</accession>
<evidence type="ECO:0000313" key="3">
    <source>
        <dbReference type="Proteomes" id="UP000009096"/>
    </source>
</evidence>
<reference evidence="2 3" key="1">
    <citation type="journal article" date="2010" name="Nature">
        <title>Comparative genomics reveals mobile pathogenicity chromosomes in Fusarium.</title>
        <authorList>
            <person name="Ma L.J."/>
            <person name="van der Does H.C."/>
            <person name="Borkovich K.A."/>
            <person name="Coleman J.J."/>
            <person name="Daboussi M.J."/>
            <person name="Di Pietro A."/>
            <person name="Dufresne M."/>
            <person name="Freitag M."/>
            <person name="Grabherr M."/>
            <person name="Henrissat B."/>
            <person name="Houterman P.M."/>
            <person name="Kang S."/>
            <person name="Shim W.B."/>
            <person name="Woloshuk C."/>
            <person name="Xie X."/>
            <person name="Xu J.R."/>
            <person name="Antoniw J."/>
            <person name="Baker S.E."/>
            <person name="Bluhm B.H."/>
            <person name="Breakspear A."/>
            <person name="Brown D.W."/>
            <person name="Butchko R.A."/>
            <person name="Chapman S."/>
            <person name="Coulson R."/>
            <person name="Coutinho P.M."/>
            <person name="Danchin E.G."/>
            <person name="Diener A."/>
            <person name="Gale L.R."/>
            <person name="Gardiner D.M."/>
            <person name="Goff S."/>
            <person name="Hammond-Kosack K.E."/>
            <person name="Hilburn K."/>
            <person name="Hua-Van A."/>
            <person name="Jonkers W."/>
            <person name="Kazan K."/>
            <person name="Kodira C.D."/>
            <person name="Koehrsen M."/>
            <person name="Kumar L."/>
            <person name="Lee Y.H."/>
            <person name="Li L."/>
            <person name="Manners J.M."/>
            <person name="Miranda-Saavedra D."/>
            <person name="Mukherjee M."/>
            <person name="Park G."/>
            <person name="Park J."/>
            <person name="Park S.Y."/>
            <person name="Proctor R.H."/>
            <person name="Regev A."/>
            <person name="Ruiz-Roldan M.C."/>
            <person name="Sain D."/>
            <person name="Sakthikumar S."/>
            <person name="Sykes S."/>
            <person name="Schwartz D.C."/>
            <person name="Turgeon B.G."/>
            <person name="Wapinski I."/>
            <person name="Yoder O."/>
            <person name="Young S."/>
            <person name="Zeng Q."/>
            <person name="Zhou S."/>
            <person name="Galagan J."/>
            <person name="Cuomo C.A."/>
            <person name="Kistler H.C."/>
            <person name="Rep M."/>
        </authorList>
    </citation>
    <scope>NUCLEOTIDE SEQUENCE [LARGE SCALE GENOMIC DNA]</scope>
    <source>
        <strain evidence="3">M3125 / FGSC 7600</strain>
    </source>
</reference>
<dbReference type="KEGG" id="fvr:FVEG_11475"/>
<feature type="region of interest" description="Disordered" evidence="1">
    <location>
        <begin position="1"/>
        <end position="34"/>
    </location>
</feature>
<feature type="compositionally biased region" description="Polar residues" evidence="1">
    <location>
        <begin position="1"/>
        <end position="11"/>
    </location>
</feature>
<protein>
    <submittedName>
        <fullName evidence="2">Uncharacterized protein</fullName>
    </submittedName>
</protein>
<sequence length="84" mass="8987">MVESADGSTYQAGRERRRRARDSEVNRGISSAEDSVPVISAPVVEGEEGTRQLAAAGIALGTLDLDRLSLMARNGEARKKTEEA</sequence>
<dbReference type="RefSeq" id="XP_018759074.1">
    <property type="nucleotide sequence ID" value="XM_018900747.1"/>
</dbReference>
<dbReference type="AlphaFoldDB" id="W7MN77"/>
<organism evidence="2 3">
    <name type="scientific">Gibberella moniliformis (strain M3125 / FGSC 7600)</name>
    <name type="common">Maize ear and stalk rot fungus</name>
    <name type="synonym">Fusarium verticillioides</name>
    <dbReference type="NCBI Taxonomy" id="334819"/>
    <lineage>
        <taxon>Eukaryota</taxon>
        <taxon>Fungi</taxon>
        <taxon>Dikarya</taxon>
        <taxon>Ascomycota</taxon>
        <taxon>Pezizomycotina</taxon>
        <taxon>Sordariomycetes</taxon>
        <taxon>Hypocreomycetidae</taxon>
        <taxon>Hypocreales</taxon>
        <taxon>Nectriaceae</taxon>
        <taxon>Fusarium</taxon>
        <taxon>Fusarium fujikuroi species complex</taxon>
    </lineage>
</organism>
<name>W7MN77_GIBM7</name>
<evidence type="ECO:0000313" key="2">
    <source>
        <dbReference type="EMBL" id="EWG52883.1"/>
    </source>
</evidence>
<keyword evidence="3" id="KW-1185">Reference proteome</keyword>
<gene>
    <name evidence="2" type="ORF">FVEG_11475</name>
</gene>
<dbReference type="EMBL" id="DS022258">
    <property type="protein sequence ID" value="EWG52883.1"/>
    <property type="molecule type" value="Genomic_DNA"/>
</dbReference>
<dbReference type="GeneID" id="30068987"/>
<evidence type="ECO:0000256" key="1">
    <source>
        <dbReference type="SAM" id="MobiDB-lite"/>
    </source>
</evidence>
<dbReference type="Proteomes" id="UP000009096">
    <property type="component" value="Chromosome 7"/>
</dbReference>